<dbReference type="EMBL" id="CM000880">
    <property type="protein sequence ID" value="PNT74002.1"/>
    <property type="molecule type" value="Genomic_DNA"/>
</dbReference>
<feature type="compositionally biased region" description="Basic and acidic residues" evidence="1">
    <location>
        <begin position="40"/>
        <end position="63"/>
    </location>
</feature>
<gene>
    <name evidence="2" type="ORF">BRADI_1g06376v3</name>
</gene>
<feature type="region of interest" description="Disordered" evidence="1">
    <location>
        <begin position="326"/>
        <end position="366"/>
    </location>
</feature>
<organism evidence="2">
    <name type="scientific">Brachypodium distachyon</name>
    <name type="common">Purple false brome</name>
    <name type="synonym">Trachynia distachya</name>
    <dbReference type="NCBI Taxonomy" id="15368"/>
    <lineage>
        <taxon>Eukaryota</taxon>
        <taxon>Viridiplantae</taxon>
        <taxon>Streptophyta</taxon>
        <taxon>Embryophyta</taxon>
        <taxon>Tracheophyta</taxon>
        <taxon>Spermatophyta</taxon>
        <taxon>Magnoliopsida</taxon>
        <taxon>Liliopsida</taxon>
        <taxon>Poales</taxon>
        <taxon>Poaceae</taxon>
        <taxon>BOP clade</taxon>
        <taxon>Pooideae</taxon>
        <taxon>Stipodae</taxon>
        <taxon>Brachypodieae</taxon>
        <taxon>Brachypodium</taxon>
    </lineage>
</organism>
<dbReference type="AlphaFoldDB" id="A0A2K2DI96"/>
<feature type="compositionally biased region" description="Low complexity" evidence="1">
    <location>
        <begin position="74"/>
        <end position="93"/>
    </location>
</feature>
<feature type="region of interest" description="Disordered" evidence="1">
    <location>
        <begin position="250"/>
        <end position="273"/>
    </location>
</feature>
<dbReference type="OrthoDB" id="721765at2759"/>
<reference evidence="2" key="2">
    <citation type="submission" date="2017-06" db="EMBL/GenBank/DDBJ databases">
        <title>WGS assembly of Brachypodium distachyon.</title>
        <authorList>
            <consortium name="The International Brachypodium Initiative"/>
            <person name="Lucas S."/>
            <person name="Harmon-Smith M."/>
            <person name="Lail K."/>
            <person name="Tice H."/>
            <person name="Grimwood J."/>
            <person name="Bruce D."/>
            <person name="Barry K."/>
            <person name="Shu S."/>
            <person name="Lindquist E."/>
            <person name="Wang M."/>
            <person name="Pitluck S."/>
            <person name="Vogel J.P."/>
            <person name="Garvin D.F."/>
            <person name="Mockler T.C."/>
            <person name="Schmutz J."/>
            <person name="Rokhsar D."/>
            <person name="Bevan M.W."/>
        </authorList>
    </citation>
    <scope>NUCLEOTIDE SEQUENCE</scope>
    <source>
        <strain evidence="2">Bd21</strain>
    </source>
</reference>
<feature type="compositionally biased region" description="Basic and acidic residues" evidence="1">
    <location>
        <begin position="18"/>
        <end position="29"/>
    </location>
</feature>
<evidence type="ECO:0000256" key="1">
    <source>
        <dbReference type="SAM" id="MobiDB-lite"/>
    </source>
</evidence>
<sequence length="366" mass="39965">MALKRYAVPRCTLAGDATAKKPKEKERPPEISNADWAADVTRRNIESASRRERERRAKERNADLTRQMEAQRVAASAHMAAQRGGAAASAQMAGIPVPRPPSGQHWSSCSQVSSSSSSPSPAGISLVSPHMPHYHQGNATPSLSLFSPDYPDTDPLGGFNPNTFATDPLGGFNPNFASPPLWRGPLSYGGSSPSASFQQFPAGCSQPVPNLFGGMSQGDSIMADMINHSSQHAHYTYTQEEEPYAAEDIEEREEWADGTEEPKKGGGGGRGPKWTAKEDECLAEAWKVVSLDPFTGANQSGDTYWRRVKTAYDECRVIIREFASVTHDRNESGLSHRRANDPTSVQQVAWHSRRGAPATRKRHQRP</sequence>
<dbReference type="EnsemblPlants" id="PNT74002">
    <property type="protein sequence ID" value="PNT74002"/>
    <property type="gene ID" value="BRADI_1g06376v3"/>
</dbReference>
<feature type="compositionally biased region" description="Basic residues" evidence="1">
    <location>
        <begin position="351"/>
        <end position="366"/>
    </location>
</feature>
<evidence type="ECO:0000313" key="4">
    <source>
        <dbReference type="Proteomes" id="UP000008810"/>
    </source>
</evidence>
<name>A0A2K2DI96_BRADI</name>
<dbReference type="PANTHER" id="PTHR45125">
    <property type="entry name" value="F21J9.4-RELATED"/>
    <property type="match status" value="1"/>
</dbReference>
<evidence type="ECO:0000313" key="3">
    <source>
        <dbReference type="EnsemblPlants" id="PNT74002"/>
    </source>
</evidence>
<protein>
    <submittedName>
        <fullName evidence="2 3">Uncharacterized protein</fullName>
    </submittedName>
</protein>
<reference evidence="2 3" key="1">
    <citation type="journal article" date="2010" name="Nature">
        <title>Genome sequencing and analysis of the model grass Brachypodium distachyon.</title>
        <authorList>
            <consortium name="International Brachypodium Initiative"/>
        </authorList>
    </citation>
    <scope>NUCLEOTIDE SEQUENCE [LARGE SCALE GENOMIC DNA]</scope>
    <source>
        <strain evidence="2 3">Bd21</strain>
    </source>
</reference>
<feature type="compositionally biased region" description="Acidic residues" evidence="1">
    <location>
        <begin position="250"/>
        <end position="259"/>
    </location>
</feature>
<reference evidence="3" key="3">
    <citation type="submission" date="2018-08" db="UniProtKB">
        <authorList>
            <consortium name="EnsemblPlants"/>
        </authorList>
    </citation>
    <scope>IDENTIFICATION</scope>
    <source>
        <strain evidence="3">cv. Bd21</strain>
    </source>
</reference>
<evidence type="ECO:0000313" key="2">
    <source>
        <dbReference type="EMBL" id="PNT74002.1"/>
    </source>
</evidence>
<proteinExistence type="predicted"/>
<feature type="compositionally biased region" description="Low complexity" evidence="1">
    <location>
        <begin position="102"/>
        <end position="128"/>
    </location>
</feature>
<dbReference type="InParanoid" id="A0A2K2DI96"/>
<dbReference type="Gramene" id="PNT74002">
    <property type="protein sequence ID" value="PNT74002"/>
    <property type="gene ID" value="BRADI_1g06376v3"/>
</dbReference>
<accession>A0A2K2DI96</accession>
<dbReference type="Proteomes" id="UP000008810">
    <property type="component" value="Chromosome 1"/>
</dbReference>
<keyword evidence="4" id="KW-1185">Reference proteome</keyword>
<feature type="region of interest" description="Disordered" evidence="1">
    <location>
        <begin position="13"/>
        <end position="149"/>
    </location>
</feature>
<dbReference type="PANTHER" id="PTHR45125:SF48">
    <property type="entry name" value="MYB-LIKE DOMAIN-CONTAINING PROTEIN"/>
    <property type="match status" value="1"/>
</dbReference>